<accession>A0AAE1BRF7</accession>
<gene>
    <name evidence="1" type="ORF">Pcinc_038482</name>
</gene>
<sequence>MVFNVISVYDAEPREQTIKLGYTKGKVNMSAASQQTNQLGHTLPLWTINFDMMGELGKVNNSDPACDKCSKDVKSGGGDEDV</sequence>
<protein>
    <submittedName>
        <fullName evidence="1">Uncharacterized protein</fullName>
    </submittedName>
</protein>
<evidence type="ECO:0000313" key="2">
    <source>
        <dbReference type="Proteomes" id="UP001286313"/>
    </source>
</evidence>
<proteinExistence type="predicted"/>
<dbReference type="Proteomes" id="UP001286313">
    <property type="component" value="Unassembled WGS sequence"/>
</dbReference>
<evidence type="ECO:0000313" key="1">
    <source>
        <dbReference type="EMBL" id="KAK3855093.1"/>
    </source>
</evidence>
<reference evidence="1" key="1">
    <citation type="submission" date="2023-10" db="EMBL/GenBank/DDBJ databases">
        <title>Genome assemblies of two species of porcelain crab, Petrolisthes cinctipes and Petrolisthes manimaculis (Anomura: Porcellanidae).</title>
        <authorList>
            <person name="Angst P."/>
        </authorList>
    </citation>
    <scope>NUCLEOTIDE SEQUENCE</scope>
    <source>
        <strain evidence="1">PB745_01</strain>
        <tissue evidence="1">Gill</tissue>
    </source>
</reference>
<dbReference type="AlphaFoldDB" id="A0AAE1BRF7"/>
<name>A0AAE1BRF7_PETCI</name>
<dbReference type="EMBL" id="JAWQEG010006355">
    <property type="protein sequence ID" value="KAK3855093.1"/>
    <property type="molecule type" value="Genomic_DNA"/>
</dbReference>
<comment type="caution">
    <text evidence="1">The sequence shown here is derived from an EMBL/GenBank/DDBJ whole genome shotgun (WGS) entry which is preliminary data.</text>
</comment>
<organism evidence="1 2">
    <name type="scientific">Petrolisthes cinctipes</name>
    <name type="common">Flat porcelain crab</name>
    <dbReference type="NCBI Taxonomy" id="88211"/>
    <lineage>
        <taxon>Eukaryota</taxon>
        <taxon>Metazoa</taxon>
        <taxon>Ecdysozoa</taxon>
        <taxon>Arthropoda</taxon>
        <taxon>Crustacea</taxon>
        <taxon>Multicrustacea</taxon>
        <taxon>Malacostraca</taxon>
        <taxon>Eumalacostraca</taxon>
        <taxon>Eucarida</taxon>
        <taxon>Decapoda</taxon>
        <taxon>Pleocyemata</taxon>
        <taxon>Anomura</taxon>
        <taxon>Galatheoidea</taxon>
        <taxon>Porcellanidae</taxon>
        <taxon>Petrolisthes</taxon>
    </lineage>
</organism>
<keyword evidence="2" id="KW-1185">Reference proteome</keyword>